<dbReference type="PATRIC" id="fig|1299334.3.peg.749"/>
<gene>
    <name evidence="1" type="ORF">I553_3243</name>
</gene>
<organism evidence="1">
    <name type="scientific">Mycobacterium xenopi 4042</name>
    <dbReference type="NCBI Taxonomy" id="1299334"/>
    <lineage>
        <taxon>Bacteria</taxon>
        <taxon>Bacillati</taxon>
        <taxon>Actinomycetota</taxon>
        <taxon>Actinomycetes</taxon>
        <taxon>Mycobacteriales</taxon>
        <taxon>Mycobacteriaceae</taxon>
        <taxon>Mycobacterium</taxon>
    </lineage>
</organism>
<comment type="caution">
    <text evidence="1">The sequence shown here is derived from an EMBL/GenBank/DDBJ whole genome shotgun (WGS) entry which is preliminary data.</text>
</comment>
<sequence>MASLPPDPPEGRALMYGPSDTWARLGAASSPYGGEIDDFSDVFEIRHWVDGEPVTLGR</sequence>
<dbReference type="EMBL" id="JAOB01000010">
    <property type="protein sequence ID" value="EUA75350.1"/>
    <property type="molecule type" value="Genomic_DNA"/>
</dbReference>
<evidence type="ECO:0000313" key="1">
    <source>
        <dbReference type="EMBL" id="EUA75350.1"/>
    </source>
</evidence>
<reference evidence="1" key="1">
    <citation type="submission" date="2014-01" db="EMBL/GenBank/DDBJ databases">
        <authorList>
            <person name="Brown-Elliot B."/>
            <person name="Wallace R."/>
            <person name="Lenaerts A."/>
            <person name="Ordway D."/>
            <person name="DeGroote M.A."/>
            <person name="Parker T."/>
            <person name="Sizemore C."/>
            <person name="Tallon L.J."/>
            <person name="Sadzewicz L.K."/>
            <person name="Sengamalay N."/>
            <person name="Fraser C.M."/>
            <person name="Hine E."/>
            <person name="Shefchek K.A."/>
            <person name="Das S.P."/>
            <person name="Tettelin H."/>
        </authorList>
    </citation>
    <scope>NUCLEOTIDE SEQUENCE [LARGE SCALE GENOMIC DNA]</scope>
    <source>
        <strain evidence="1">4042</strain>
    </source>
</reference>
<accession>X8E6A9</accession>
<proteinExistence type="predicted"/>
<name>X8E6A9_MYCXE</name>
<dbReference type="AlphaFoldDB" id="X8E6A9"/>
<protein>
    <submittedName>
        <fullName evidence="1">Uncharacterized protein</fullName>
    </submittedName>
</protein>